<dbReference type="EC" id="2.1.1.282" evidence="2"/>
<dbReference type="PANTHER" id="PTHR23245">
    <property type="entry name" value="TRNA METHYLTRANSFERASE"/>
    <property type="match status" value="1"/>
</dbReference>
<evidence type="ECO:0000256" key="2">
    <source>
        <dbReference type="ARBA" id="ARBA00012750"/>
    </source>
</evidence>
<evidence type="ECO:0000256" key="4">
    <source>
        <dbReference type="ARBA" id="ARBA00022679"/>
    </source>
</evidence>
<dbReference type="InterPro" id="IPR029063">
    <property type="entry name" value="SAM-dependent_MTases_sf"/>
</dbReference>
<evidence type="ECO:0000256" key="6">
    <source>
        <dbReference type="ARBA" id="ARBA00022694"/>
    </source>
</evidence>
<dbReference type="Gene3D" id="2.120.10.80">
    <property type="entry name" value="Kelch-type beta propeller"/>
    <property type="match status" value="2"/>
</dbReference>
<comment type="pathway">
    <text evidence="1">tRNA modification; wybutosine-tRNA(Phe) biosynthesis.</text>
</comment>
<dbReference type="PROSITE" id="PS51684">
    <property type="entry name" value="SAM_MT_TRM5_TYW2"/>
    <property type="match status" value="1"/>
</dbReference>
<dbReference type="Pfam" id="PF02475">
    <property type="entry name" value="TRM5-TYW2_MTfase"/>
    <property type="match status" value="1"/>
</dbReference>
<dbReference type="InterPro" id="IPR036602">
    <property type="entry name" value="tRNA_yW-synthesising-like_sf"/>
</dbReference>
<dbReference type="SUPFAM" id="SSF50965">
    <property type="entry name" value="Galactose oxidase, central domain"/>
    <property type="match status" value="1"/>
</dbReference>
<evidence type="ECO:0000256" key="5">
    <source>
        <dbReference type="ARBA" id="ARBA00022691"/>
    </source>
</evidence>
<dbReference type="Proteomes" id="UP000515550">
    <property type="component" value="Chromosome PVBDA_05"/>
</dbReference>
<evidence type="ECO:0000259" key="8">
    <source>
        <dbReference type="PROSITE" id="PS51684"/>
    </source>
</evidence>
<dbReference type="InterPro" id="IPR011043">
    <property type="entry name" value="Gal_Oxase/kelch_b-propeller"/>
</dbReference>
<reference evidence="9 10" key="1">
    <citation type="submission" date="2020-08" db="EMBL/GenBank/DDBJ databases">
        <authorList>
            <person name="Ramaprasad A."/>
        </authorList>
    </citation>
    <scope>NUCLEOTIDE SEQUENCE [LARGE SCALE GENOMIC DNA]</scope>
</reference>
<dbReference type="InterPro" id="IPR015915">
    <property type="entry name" value="Kelch-typ_b-propeller"/>
</dbReference>
<feature type="domain" description="SAM-dependent methyltransferase TRM5/TYW2-type" evidence="8">
    <location>
        <begin position="1199"/>
        <end position="1563"/>
    </location>
</feature>
<dbReference type="VEuPathDB" id="PlasmoDB:PVBDA_0500350"/>
<evidence type="ECO:0000256" key="3">
    <source>
        <dbReference type="ARBA" id="ARBA00022603"/>
    </source>
</evidence>
<dbReference type="InterPro" id="IPR056743">
    <property type="entry name" value="TRM5-TYW2-like_MTfase"/>
</dbReference>
<dbReference type="SUPFAM" id="SSF53335">
    <property type="entry name" value="S-adenosyl-L-methionine-dependent methyltransferases"/>
    <property type="match status" value="1"/>
</dbReference>
<evidence type="ECO:0000256" key="1">
    <source>
        <dbReference type="ARBA" id="ARBA00004797"/>
    </source>
</evidence>
<dbReference type="Pfam" id="PF02676">
    <property type="entry name" value="TYW3"/>
    <property type="match status" value="1"/>
</dbReference>
<dbReference type="GO" id="GO:0008175">
    <property type="term" value="F:tRNA methyltransferase activity"/>
    <property type="evidence" value="ECO:0007669"/>
    <property type="project" value="TreeGrafter"/>
</dbReference>
<protein>
    <recommendedName>
        <fullName evidence="2">tRNA(Phe) 7-[(3-amino-3-carboxypropyl)-4-demethylwyosine(37)-N(4)]-methyltransferase</fullName>
        <ecNumber evidence="2">2.1.1.282</ecNumber>
    </recommendedName>
</protein>
<dbReference type="Gene3D" id="3.40.50.150">
    <property type="entry name" value="Vaccinia Virus protein VP39"/>
    <property type="match status" value="1"/>
</dbReference>
<keyword evidence="6" id="KW-0819">tRNA processing</keyword>
<dbReference type="UniPathway" id="UPA00375"/>
<name>A0A6V7RWG0_PLAVN</name>
<dbReference type="Gene3D" id="3.30.1960.10">
    <property type="entry name" value="tRNA wybutosine-synthesizing-like"/>
    <property type="match status" value="2"/>
</dbReference>
<keyword evidence="5" id="KW-0949">S-adenosyl-L-methionine</keyword>
<evidence type="ECO:0000313" key="10">
    <source>
        <dbReference type="Proteomes" id="UP000515550"/>
    </source>
</evidence>
<sequence>MHHFIEQKKHVLKIINHESSLFKYVDIYKNCENDVYNIYLNIYNAHKNGDEHAEINSNFKHSQCCREIFYNNNKLIEKKVKEIIEEKGIIEKENDKSIKKSIDLLIYPCIYEINMNENYFTSSCCSGRTIIFCEADKSKKENKKKSISDINLNTNLDTSNGVNELEENCKDKQFLSYLKKKYILENFILSNEHENEKKKNIDINNYKHFSISQKAPIHRKNVKLFYCSHSHHNLEIDTKNIKKKLFESWKQDFRHILNQEKYLSNPDENLDKPNKEEPTHIKNKNVIHSFSDNENINDYFELKRRKNKIKKTKQNIYIKFEPFIIHVKCIDLSSALKLLKIAQGAGLKQSGILNFNKDVTVAIRGSMRLEHYLGNSFDIDINKIIELIDICNNKMSRNIMQLIHFHKYYKEQIHTTNDEFFDITYKFVHDKDRVCSNVNNNGEKKNMLSKPIEGGEMEGNCFEKIEHTKKKKEICVTKREVNTKQINLKKYNVEILEKNEIININSESNTLKWSVFPKKDDIHNLFVWGHDMFMDKNKIYIFGGFTKGVRNNKLKIYDMLNKEIIINETELPSLAFHVFLKLDDNYAFIFGGRKNPQTCSNNVWIYNIKKNSWNLAKIRYNSSKHIERDEVPVPRYRHACVVVKRYKKKGNNSSVYIFYTYGGVNNSSLILNDIWRGKITINEINDEAYIVWNKKGDNDIQKNIIPIKNHSMIYNNKKNIIYIIGGNYGKAQEMDKENCNISSTFEEIEENNNKSILYSIENVNYIYIYNIKTDLFNFIKCEGDDKYNFPLCRFSHACCLIDTNYFVLIGGLNYHRTLNDIWIFNMKQNKWYYLDKFYFNSMYVRSKIVCENYNIYIIGGGCIVFTFGSFFDLPVHANFKKAIMDIEKCDSSNMNKEIKKNIHKNNGVEENKNSSLYAKDIKIKKIGNYKKNCNTSYNSDLYIIAKDKIFLKEIKSYLENVNNFDKSRKIVFSQFNINSIKKEGFYIPIKRKMEDIPTNFLDKIFVCDNKEIFYMNSKVKNEKKKNFKKKLKELFENFVNNKIKNYLNESDKSLILRACNKYEIIGDILIFHYMHLKPLIDLCNSYLKENEQDQKSIGLLLLRRKREKWKNLRMKKGERKKKYVDIYTMMRMKYKYNNFLKLVYHFFVSIKKIFNYCTHKQSRNNLKANLFGEIRIYEKSLFKYLAAKRNKRRKVVKSFSMCIEEGIICRNKFLNIHKYDNVKIRMFNQGEMGREKNKIKSIAIYEKITGKLRKNKIYLVNGHNLKTIHTENNVMYKLDLSKCMFCSGNGTEKERMKNIFLKKKKNIYNNNHYMVEDFRENVVDLFCGAGYFTLPLLKFVGDSKINNYYAFDINRHSLNFLKKSIKLNNIKKTNLYILKENSFQMSKNDNIVKKCHRILLGLLPDSKNAWKKGFNLIDDKVGGTLHIHGVAEECYKDNFFFETLNTYEYERYNKTMEIDNTKETNVLEFLKIGKWNHNEEEKNENNINKCEVINKEIDCKYSGSNISPRLNFAQDVLIEIFKISIEDYKIYKTHWKVSISHVERVKSYAPRIYHYVVDIECVPQLNI</sequence>
<keyword evidence="3" id="KW-0489">Methyltransferase</keyword>
<dbReference type="PANTHER" id="PTHR23245:SF31">
    <property type="entry name" value="TRNA WYBUTOSINE-SYNTHESIZING PROTEIN 3 HOMOLOG"/>
    <property type="match status" value="1"/>
</dbReference>
<evidence type="ECO:0000256" key="7">
    <source>
        <dbReference type="ARBA" id="ARBA00049202"/>
    </source>
</evidence>
<dbReference type="GO" id="GO:0030488">
    <property type="term" value="P:tRNA methylation"/>
    <property type="evidence" value="ECO:0007669"/>
    <property type="project" value="TreeGrafter"/>
</dbReference>
<comment type="catalytic activity">
    <reaction evidence="7">
        <text>4-demethyl-7-[(3S)-3-amino-3-carboxypropyl]wyosine(37) in tRNA(Phe) + S-adenosyl-L-methionine = 7-[(3S)-3-amino-3-carboxypropyl]wyosine(37) in tRNA(Phe) + S-adenosyl-L-homocysteine + H(+)</text>
        <dbReference type="Rhea" id="RHEA:36635"/>
        <dbReference type="Rhea" id="RHEA-COMP:10378"/>
        <dbReference type="Rhea" id="RHEA-COMP:10379"/>
        <dbReference type="ChEBI" id="CHEBI:15378"/>
        <dbReference type="ChEBI" id="CHEBI:57856"/>
        <dbReference type="ChEBI" id="CHEBI:59789"/>
        <dbReference type="ChEBI" id="CHEBI:73543"/>
        <dbReference type="ChEBI" id="CHEBI:73550"/>
        <dbReference type="EC" id="2.1.1.282"/>
    </reaction>
</comment>
<dbReference type="Pfam" id="PF13418">
    <property type="entry name" value="Beta-prop_TYW4"/>
    <property type="match status" value="1"/>
</dbReference>
<proteinExistence type="predicted"/>
<dbReference type="SUPFAM" id="SSF111278">
    <property type="entry name" value="SSo0622-like"/>
    <property type="match status" value="1"/>
</dbReference>
<dbReference type="EMBL" id="LR865383">
    <property type="protein sequence ID" value="CAD2086772.1"/>
    <property type="molecule type" value="Genomic_DNA"/>
</dbReference>
<gene>
    <name evidence="9" type="ORF">PVBDA_0500350</name>
</gene>
<dbReference type="GO" id="GO:0031591">
    <property type="term" value="P:wybutosine biosynthetic process"/>
    <property type="evidence" value="ECO:0007669"/>
    <property type="project" value="TreeGrafter"/>
</dbReference>
<dbReference type="InterPro" id="IPR003827">
    <property type="entry name" value="tRNA_yW-synthesising"/>
</dbReference>
<keyword evidence="4" id="KW-0808">Transferase</keyword>
<dbReference type="CDD" id="cd02440">
    <property type="entry name" value="AdoMet_MTases"/>
    <property type="match status" value="1"/>
</dbReference>
<organism evidence="9 10">
    <name type="scientific">Plasmodium vinckei brucechwatti</name>
    <dbReference type="NCBI Taxonomy" id="119398"/>
    <lineage>
        <taxon>Eukaryota</taxon>
        <taxon>Sar</taxon>
        <taxon>Alveolata</taxon>
        <taxon>Apicomplexa</taxon>
        <taxon>Aconoidasida</taxon>
        <taxon>Haemosporida</taxon>
        <taxon>Plasmodiidae</taxon>
        <taxon>Plasmodium</taxon>
        <taxon>Plasmodium (Vinckeia)</taxon>
    </lineage>
</organism>
<dbReference type="GO" id="GO:0005737">
    <property type="term" value="C:cytoplasm"/>
    <property type="evidence" value="ECO:0007669"/>
    <property type="project" value="TreeGrafter"/>
</dbReference>
<dbReference type="InterPro" id="IPR030382">
    <property type="entry name" value="MeTrfase_TRM5/TYW2"/>
</dbReference>
<evidence type="ECO:0000313" key="9">
    <source>
        <dbReference type="EMBL" id="CAD2086772.1"/>
    </source>
</evidence>
<accession>A0A6V7RWG0</accession>